<feature type="region of interest" description="Disordered" evidence="1">
    <location>
        <begin position="205"/>
        <end position="288"/>
    </location>
</feature>
<feature type="compositionally biased region" description="Low complexity" evidence="1">
    <location>
        <begin position="254"/>
        <end position="267"/>
    </location>
</feature>
<dbReference type="HOGENOM" id="CLU_046439_0_0_1"/>
<organism evidence="2 3">
    <name type="scientific">Galerina marginata (strain CBS 339.88)</name>
    <dbReference type="NCBI Taxonomy" id="685588"/>
    <lineage>
        <taxon>Eukaryota</taxon>
        <taxon>Fungi</taxon>
        <taxon>Dikarya</taxon>
        <taxon>Basidiomycota</taxon>
        <taxon>Agaricomycotina</taxon>
        <taxon>Agaricomycetes</taxon>
        <taxon>Agaricomycetidae</taxon>
        <taxon>Agaricales</taxon>
        <taxon>Agaricineae</taxon>
        <taxon>Strophariaceae</taxon>
        <taxon>Galerina</taxon>
    </lineage>
</organism>
<dbReference type="STRING" id="685588.A0A067TH97"/>
<proteinExistence type="predicted"/>
<keyword evidence="3" id="KW-1185">Reference proteome</keyword>
<evidence type="ECO:0000256" key="1">
    <source>
        <dbReference type="SAM" id="MobiDB-lite"/>
    </source>
</evidence>
<protein>
    <submittedName>
        <fullName evidence="2">Uncharacterized protein</fullName>
    </submittedName>
</protein>
<dbReference type="OrthoDB" id="3187054at2759"/>
<dbReference type="EMBL" id="KL142375">
    <property type="protein sequence ID" value="KDR78353.1"/>
    <property type="molecule type" value="Genomic_DNA"/>
</dbReference>
<feature type="compositionally biased region" description="Low complexity" evidence="1">
    <location>
        <begin position="205"/>
        <end position="216"/>
    </location>
</feature>
<reference evidence="3" key="1">
    <citation type="journal article" date="2014" name="Proc. Natl. Acad. Sci. U.S.A.">
        <title>Extensive sampling of basidiomycete genomes demonstrates inadequacy of the white-rot/brown-rot paradigm for wood decay fungi.</title>
        <authorList>
            <person name="Riley R."/>
            <person name="Salamov A.A."/>
            <person name="Brown D.W."/>
            <person name="Nagy L.G."/>
            <person name="Floudas D."/>
            <person name="Held B.W."/>
            <person name="Levasseur A."/>
            <person name="Lombard V."/>
            <person name="Morin E."/>
            <person name="Otillar R."/>
            <person name="Lindquist E.A."/>
            <person name="Sun H."/>
            <person name="LaButti K.M."/>
            <person name="Schmutz J."/>
            <person name="Jabbour D."/>
            <person name="Luo H."/>
            <person name="Baker S.E."/>
            <person name="Pisabarro A.G."/>
            <person name="Walton J.D."/>
            <person name="Blanchette R.A."/>
            <person name="Henrissat B."/>
            <person name="Martin F."/>
            <person name="Cullen D."/>
            <person name="Hibbett D.S."/>
            <person name="Grigoriev I.V."/>
        </authorList>
    </citation>
    <scope>NUCLEOTIDE SEQUENCE [LARGE SCALE GENOMIC DNA]</scope>
    <source>
        <strain evidence="3">CBS 339.88</strain>
    </source>
</reference>
<name>A0A067TH97_GALM3</name>
<feature type="compositionally biased region" description="Basic residues" evidence="1">
    <location>
        <begin position="22"/>
        <end position="35"/>
    </location>
</feature>
<sequence>MSPRPILKRASATDPHQYQHQHVQHHPHQSHHHGVHFPPSPSLTRTFTAYSASAYDRSPIVVDQNSCALPERGCPGRTYLLDEQAAPSQRGIAYALDYHPRALAFASASSSNYPPVPQLIPDLSSESDESDGVSYLPGELSSTPTQTFGPHGLAGPYGNGMNNAKNNNMSANAMNMHGYYPCDDNRHHNANDPLAFLPYAPSSPSNYYSPASPTPSHYSTDTTDDPLQHQKARHKRECRHESSRDPDRIPRNAGGDLSLGFSSLSISPPSPTYTTHKSGSPTRKKGVRNHIPVQLPPSATGFGFGMPDDGCLGGF</sequence>
<accession>A0A067TH97</accession>
<dbReference type="Proteomes" id="UP000027222">
    <property type="component" value="Unassembled WGS sequence"/>
</dbReference>
<gene>
    <name evidence="2" type="ORF">GALMADRAFT_245500</name>
</gene>
<feature type="compositionally biased region" description="Basic and acidic residues" evidence="1">
    <location>
        <begin position="238"/>
        <end position="250"/>
    </location>
</feature>
<feature type="compositionally biased region" description="Polar residues" evidence="1">
    <location>
        <begin position="272"/>
        <end position="281"/>
    </location>
</feature>
<feature type="region of interest" description="Disordered" evidence="1">
    <location>
        <begin position="1"/>
        <end position="42"/>
    </location>
</feature>
<evidence type="ECO:0000313" key="2">
    <source>
        <dbReference type="EMBL" id="KDR78353.1"/>
    </source>
</evidence>
<evidence type="ECO:0000313" key="3">
    <source>
        <dbReference type="Proteomes" id="UP000027222"/>
    </source>
</evidence>
<dbReference type="AlphaFoldDB" id="A0A067TH97"/>